<dbReference type="InterPro" id="IPR050083">
    <property type="entry name" value="HtpX_protease"/>
</dbReference>
<keyword evidence="9 12" id="KW-1133">Transmembrane helix</keyword>
<evidence type="ECO:0000256" key="3">
    <source>
        <dbReference type="ARBA" id="ARBA00022475"/>
    </source>
</evidence>
<dbReference type="PANTHER" id="PTHR43221">
    <property type="entry name" value="PROTEASE HTPX"/>
    <property type="match status" value="1"/>
</dbReference>
<reference evidence="14 15" key="1">
    <citation type="submission" date="2022-12" db="EMBL/GenBank/DDBJ databases">
        <title>Two new species, Stenotrophomonas aracearum and Stenotrophomonas oahuensis, isolated from Anthurium (Araceae family) in Hawaii.</title>
        <authorList>
            <person name="Chunag S.C."/>
            <person name="Dobhal S."/>
            <person name="Alvarez A."/>
            <person name="Arif M."/>
        </authorList>
    </citation>
    <scope>NUCLEOTIDE SEQUENCE [LARGE SCALE GENOMIC DNA]</scope>
    <source>
        <strain evidence="14 15">A5588</strain>
    </source>
</reference>
<keyword evidence="8" id="KW-0862">Zinc</keyword>
<organism evidence="14 15">
    <name type="scientific">Stenotrophomonas aracearum</name>
    <dbReference type="NCBI Taxonomy" id="3003272"/>
    <lineage>
        <taxon>Bacteria</taxon>
        <taxon>Pseudomonadati</taxon>
        <taxon>Pseudomonadota</taxon>
        <taxon>Gammaproteobacteria</taxon>
        <taxon>Lysobacterales</taxon>
        <taxon>Lysobacteraceae</taxon>
        <taxon>Stenotrophomonas</taxon>
    </lineage>
</organism>
<keyword evidence="4" id="KW-0645">Protease</keyword>
<gene>
    <name evidence="14" type="ORF">PDM28_00350</name>
</gene>
<dbReference type="Gene3D" id="3.30.2010.10">
    <property type="entry name" value="Metalloproteases ('zincins'), catalytic domain"/>
    <property type="match status" value="1"/>
</dbReference>
<keyword evidence="11 12" id="KW-0472">Membrane</keyword>
<dbReference type="Pfam" id="PF01435">
    <property type="entry name" value="Peptidase_M48"/>
    <property type="match status" value="1"/>
</dbReference>
<proteinExistence type="predicted"/>
<dbReference type="EMBL" id="CP115543">
    <property type="protein sequence ID" value="WNH48821.1"/>
    <property type="molecule type" value="Genomic_DNA"/>
</dbReference>
<evidence type="ECO:0000256" key="7">
    <source>
        <dbReference type="ARBA" id="ARBA00022801"/>
    </source>
</evidence>
<keyword evidence="7" id="KW-0378">Hydrolase</keyword>
<evidence type="ECO:0000256" key="9">
    <source>
        <dbReference type="ARBA" id="ARBA00022989"/>
    </source>
</evidence>
<dbReference type="Proteomes" id="UP001305421">
    <property type="component" value="Chromosome"/>
</dbReference>
<evidence type="ECO:0000313" key="15">
    <source>
        <dbReference type="Proteomes" id="UP001305421"/>
    </source>
</evidence>
<sequence>MLDSLYPAGPSAVPAQLTAPSSAYRRHAWLAVAGLLSFAAAYFALMGWFGWTAFRVLRTLVSGEGGNTLVNIIVGVCALFLAAFMAKGLIFLKRGQASKELELKPADQPELFAFLRRLADEAGAPRPKRVYLSSRVNAGVFYDLSLFNLLLPSRKNLDIGLALVNALNLTEFKAVLGHEFGHFAQRTMAVGRWVYVAHQIASQLVARRDALDTFLAGLSRTDFRIAWVGWLLSLVVWAIRSLVDTAFSVVALSERALSREMEYQADLVAASLAGSDALVHALHRLGAADEAWDRSVAFASREFEAGRAVADLFAVQTRMLANLRRVSPDPLYADPPQLPESDREQHRVFRSAMVRVPQMWSTHPANADRENNLKRRYVAAAIDERPAMLLFRDADALRHQITRDMLRETPPAFADGAETLSRLDAEFDIRAMHHRYQGTYLRRSFVRGVATPAELFLRTLTPLDNTEVRERIAGLYAARHGQALQQLRVLEEERATLDAARLGHLRASGNRVHWRGQVLDARRLGPAIATLDAEIAPLRQAVVQHDQECRSLHRLAARRNSEGWEAVLEGQVALLHFCEHVEADLRDVYGVFVNTLHVVTADKRVSDKEMRRLLGDADRVQRALEFIYGRAGDCVVDATVVEHGGQPLAQALGELGLLGPSQQNINDWVQRAGGWVAHTCGTLSLLRAAALEALLANEDAVVGRLDSGEAAPAAPTPSRVPAGYPVLVPGQERKLQTKLGWWDRFQTADGWAASVVRASVAAAIVVGVLVFGMHTGTATVSLYNGLATAVRVTVDGTTVALQPQQSATMDVAPGTAHKVVTHSADGQLIESFDSERMPGRSHFTYNVAGAAPLVEWTAVYGGAEGAPERKLGAQRWSATDADVVLETPPTSISTKYGTGGTRSVLTAMGDLSPQQQLGFVNSDEQRAALVMAHARWDAPGSRHLTTWLSAAAMYSDNMPGLIADRLTRYPEDVATLRMEQELGEGQAHEAVCARQRQMSERKPESSSLAYLAVRCMADGPEQDEAFSAGHRRWPQEPWFALASGYVLAARGDWAGANEVLSKSAMSEQTAEFVAPELARIKRMLGASPGEIESLASQSAHLTNMLALDSGEATGSPYDAYLPLGRGEYAQALELAQADAELLPRMVRLVAASDGASADVAEKAWGLPAEAGVDGDSIWTMWALALRHGRDEATWREKVLATDPDEAARMVAFVDAVRANASVQQAEAVLGHVNPSNRGYAYTVAAVVRGQSCPQVWREGAKRLLFGSERPHLM</sequence>
<evidence type="ECO:0000256" key="10">
    <source>
        <dbReference type="ARBA" id="ARBA00023049"/>
    </source>
</evidence>
<evidence type="ECO:0000256" key="11">
    <source>
        <dbReference type="ARBA" id="ARBA00023136"/>
    </source>
</evidence>
<keyword evidence="6" id="KW-0479">Metal-binding</keyword>
<dbReference type="RefSeq" id="WP_311183336.1">
    <property type="nucleotide sequence ID" value="NZ_CP115543.1"/>
</dbReference>
<feature type="domain" description="Peptidase M48" evidence="13">
    <location>
        <begin position="106"/>
        <end position="376"/>
    </location>
</feature>
<evidence type="ECO:0000256" key="6">
    <source>
        <dbReference type="ARBA" id="ARBA00022723"/>
    </source>
</evidence>
<evidence type="ECO:0000256" key="1">
    <source>
        <dbReference type="ARBA" id="ARBA00001947"/>
    </source>
</evidence>
<evidence type="ECO:0000256" key="2">
    <source>
        <dbReference type="ARBA" id="ARBA00004651"/>
    </source>
</evidence>
<keyword evidence="5 12" id="KW-0812">Transmembrane</keyword>
<evidence type="ECO:0000313" key="14">
    <source>
        <dbReference type="EMBL" id="WNH48821.1"/>
    </source>
</evidence>
<evidence type="ECO:0000256" key="12">
    <source>
        <dbReference type="SAM" id="Phobius"/>
    </source>
</evidence>
<evidence type="ECO:0000259" key="13">
    <source>
        <dbReference type="Pfam" id="PF01435"/>
    </source>
</evidence>
<keyword evidence="3" id="KW-1003">Cell membrane</keyword>
<dbReference type="PANTHER" id="PTHR43221:SF1">
    <property type="entry name" value="PROTEASE HTPX"/>
    <property type="match status" value="1"/>
</dbReference>
<evidence type="ECO:0000256" key="5">
    <source>
        <dbReference type="ARBA" id="ARBA00022692"/>
    </source>
</evidence>
<comment type="cofactor">
    <cofactor evidence="1">
        <name>Zn(2+)</name>
        <dbReference type="ChEBI" id="CHEBI:29105"/>
    </cofactor>
</comment>
<dbReference type="CDD" id="cd07328">
    <property type="entry name" value="M48_Ste24p_like"/>
    <property type="match status" value="1"/>
</dbReference>
<feature type="transmembrane region" description="Helical" evidence="12">
    <location>
        <begin position="28"/>
        <end position="49"/>
    </location>
</feature>
<keyword evidence="10" id="KW-0482">Metalloprotease</keyword>
<protein>
    <submittedName>
        <fullName evidence="14">M48 family metallopeptidase</fullName>
    </submittedName>
</protein>
<feature type="transmembrane region" description="Helical" evidence="12">
    <location>
        <begin position="69"/>
        <end position="92"/>
    </location>
</feature>
<comment type="subcellular location">
    <subcellularLocation>
        <location evidence="2">Cell membrane</location>
        <topology evidence="2">Multi-pass membrane protein</topology>
    </subcellularLocation>
</comment>
<evidence type="ECO:0000256" key="4">
    <source>
        <dbReference type="ARBA" id="ARBA00022670"/>
    </source>
</evidence>
<dbReference type="InterPro" id="IPR001915">
    <property type="entry name" value="Peptidase_M48"/>
</dbReference>
<keyword evidence="15" id="KW-1185">Reference proteome</keyword>
<name>A0ABY9YD74_9GAMM</name>
<evidence type="ECO:0000256" key="8">
    <source>
        <dbReference type="ARBA" id="ARBA00022833"/>
    </source>
</evidence>
<accession>A0ABY9YD74</accession>